<dbReference type="PANTHER" id="PTHR47447">
    <property type="entry name" value="OS03G0856100 PROTEIN"/>
    <property type="match status" value="1"/>
</dbReference>
<feature type="repeat" description="PPR" evidence="3">
    <location>
        <begin position="465"/>
        <end position="499"/>
    </location>
</feature>
<feature type="repeat" description="PPR" evidence="3">
    <location>
        <begin position="430"/>
        <end position="464"/>
    </location>
</feature>
<dbReference type="EMBL" id="JAUIZM010000001">
    <property type="protein sequence ID" value="KAK1402323.1"/>
    <property type="molecule type" value="Genomic_DNA"/>
</dbReference>
<dbReference type="SUPFAM" id="SSF81901">
    <property type="entry name" value="HCP-like"/>
    <property type="match status" value="1"/>
</dbReference>
<evidence type="ECO:0000313" key="4">
    <source>
        <dbReference type="EMBL" id="KAK1402323.1"/>
    </source>
</evidence>
<feature type="repeat" description="PPR" evidence="3">
    <location>
        <begin position="324"/>
        <end position="358"/>
    </location>
</feature>
<dbReference type="Pfam" id="PF01535">
    <property type="entry name" value="PPR"/>
    <property type="match status" value="1"/>
</dbReference>
<name>A0AAD8JEK3_9APIA</name>
<dbReference type="Pfam" id="PF13041">
    <property type="entry name" value="PPR_2"/>
    <property type="match status" value="4"/>
</dbReference>
<keyword evidence="2" id="KW-0677">Repeat</keyword>
<feature type="repeat" description="PPR" evidence="3">
    <location>
        <begin position="289"/>
        <end position="323"/>
    </location>
</feature>
<proteinExistence type="inferred from homology"/>
<dbReference type="InterPro" id="IPR002885">
    <property type="entry name" value="PPR_rpt"/>
</dbReference>
<dbReference type="Proteomes" id="UP001237642">
    <property type="component" value="Unassembled WGS sequence"/>
</dbReference>
<keyword evidence="5" id="KW-1185">Reference proteome</keyword>
<gene>
    <name evidence="4" type="ORF">POM88_001928</name>
</gene>
<dbReference type="InterPro" id="IPR011990">
    <property type="entry name" value="TPR-like_helical_dom_sf"/>
</dbReference>
<protein>
    <submittedName>
        <fullName evidence="4">Pentatricopeptide repeat-containing protein</fullName>
    </submittedName>
</protein>
<comment type="similarity">
    <text evidence="1">Belongs to the PPR family. P subfamily.</text>
</comment>
<dbReference type="Gene3D" id="1.25.40.10">
    <property type="entry name" value="Tetratricopeptide repeat domain"/>
    <property type="match status" value="5"/>
</dbReference>
<dbReference type="PROSITE" id="PS51375">
    <property type="entry name" value="PPR"/>
    <property type="match status" value="8"/>
</dbReference>
<organism evidence="4 5">
    <name type="scientific">Heracleum sosnowskyi</name>
    <dbReference type="NCBI Taxonomy" id="360622"/>
    <lineage>
        <taxon>Eukaryota</taxon>
        <taxon>Viridiplantae</taxon>
        <taxon>Streptophyta</taxon>
        <taxon>Embryophyta</taxon>
        <taxon>Tracheophyta</taxon>
        <taxon>Spermatophyta</taxon>
        <taxon>Magnoliopsida</taxon>
        <taxon>eudicotyledons</taxon>
        <taxon>Gunneridae</taxon>
        <taxon>Pentapetalae</taxon>
        <taxon>asterids</taxon>
        <taxon>campanulids</taxon>
        <taxon>Apiales</taxon>
        <taxon>Apiaceae</taxon>
        <taxon>Apioideae</taxon>
        <taxon>apioid superclade</taxon>
        <taxon>Tordylieae</taxon>
        <taxon>Tordyliinae</taxon>
        <taxon>Heracleum</taxon>
    </lineage>
</organism>
<reference evidence="4" key="1">
    <citation type="submission" date="2023-02" db="EMBL/GenBank/DDBJ databases">
        <title>Genome of toxic invasive species Heracleum sosnowskyi carries increased number of genes despite the absence of recent whole-genome duplications.</title>
        <authorList>
            <person name="Schelkunov M."/>
            <person name="Shtratnikova V."/>
            <person name="Makarenko M."/>
            <person name="Klepikova A."/>
            <person name="Omelchenko D."/>
            <person name="Novikova G."/>
            <person name="Obukhova E."/>
            <person name="Bogdanov V."/>
            <person name="Penin A."/>
            <person name="Logacheva M."/>
        </authorList>
    </citation>
    <scope>NUCLEOTIDE SEQUENCE</scope>
    <source>
        <strain evidence="4">Hsosn_3</strain>
        <tissue evidence="4">Leaf</tissue>
    </source>
</reference>
<dbReference type="NCBIfam" id="TIGR00756">
    <property type="entry name" value="PPR"/>
    <property type="match status" value="8"/>
</dbReference>
<feature type="repeat" description="PPR" evidence="3">
    <location>
        <begin position="394"/>
        <end position="428"/>
    </location>
</feature>
<evidence type="ECO:0000256" key="3">
    <source>
        <dbReference type="PROSITE-ProRule" id="PRU00708"/>
    </source>
</evidence>
<comment type="caution">
    <text evidence="4">The sequence shown here is derived from an EMBL/GenBank/DDBJ whole genome shotgun (WGS) entry which is preliminary data.</text>
</comment>
<evidence type="ECO:0000313" key="5">
    <source>
        <dbReference type="Proteomes" id="UP001237642"/>
    </source>
</evidence>
<feature type="repeat" description="PPR" evidence="3">
    <location>
        <begin position="253"/>
        <end position="287"/>
    </location>
</feature>
<dbReference type="AlphaFoldDB" id="A0AAD8JEK3"/>
<sequence length="552" mass="62575">MFMFSRVQRVSEIAAIAGFHSHVPLESHPSQHLETVWFIKVLCTLCVRTSPSLQIFKSQYFEKNLNPFLAFEVIKHVNFSFRNPKLAFGFFQFTRTNLKIVHSFDTYYMLLRSFSELGFHDLARDVLDCMRLDGYLLDNALFEFLVMSFANAGKFDVAKELFIAQELLILRSGSDRVGRISSFVYNNFLSLLVRKNQVNEAVGFFRDHILRSKCFYPDTCTFNIVLRGMCKVGEPDKAFVLLNDMNSFGCLPDVVSYNILINGFCRIGNVVRAYELLREIQSQDQFPPDIVSYTSVISGYCRQGEMDKASNLFDQMISRGIKPNLVTFNAVIDGFGKTGDMTSALSMYARMLYLGCPPDVVTFTSLIDGHCRMGQVDHGLKLWNEIHTRKLHPNVYTFSVIINGLCKQNRLNEARDFLKQLNCRGDIAPQPFLYNPVIDGFCKSGNVDEANVILAEMEEKKCKPDKLTFTILIIGHCMKGRMFEAINMFNKMLAVGCSPDKITIKSLISCLQKAGMPKEAHKIRLAVAGYLDSSLPSSTRRIPDANINVAVK</sequence>
<feature type="repeat" description="PPR" evidence="3">
    <location>
        <begin position="359"/>
        <end position="393"/>
    </location>
</feature>
<dbReference type="PANTHER" id="PTHR47447:SF22">
    <property type="entry name" value="TETRATRICOPEPTIDE-LIKE HELICAL DOMAIN SUPERFAMILY"/>
    <property type="match status" value="1"/>
</dbReference>
<evidence type="ECO:0000256" key="1">
    <source>
        <dbReference type="ARBA" id="ARBA00007626"/>
    </source>
</evidence>
<evidence type="ECO:0000256" key="2">
    <source>
        <dbReference type="ARBA" id="ARBA00022737"/>
    </source>
</evidence>
<feature type="repeat" description="PPR" evidence="3">
    <location>
        <begin position="218"/>
        <end position="252"/>
    </location>
</feature>
<reference evidence="4" key="2">
    <citation type="submission" date="2023-05" db="EMBL/GenBank/DDBJ databases">
        <authorList>
            <person name="Schelkunov M.I."/>
        </authorList>
    </citation>
    <scope>NUCLEOTIDE SEQUENCE</scope>
    <source>
        <strain evidence="4">Hsosn_3</strain>
        <tissue evidence="4">Leaf</tissue>
    </source>
</reference>
<accession>A0AAD8JEK3</accession>